<accession>A0A8H7K2Z3</accession>
<comment type="caution">
    <text evidence="1">The sequence shown here is derived from an EMBL/GenBank/DDBJ whole genome shotgun (WGS) entry which is preliminary data.</text>
</comment>
<protein>
    <submittedName>
        <fullName evidence="1">Uncharacterized protein</fullName>
    </submittedName>
</protein>
<name>A0A8H7K2Z3_BIOOC</name>
<reference evidence="1" key="1">
    <citation type="submission" date="2020-10" db="EMBL/GenBank/DDBJ databases">
        <title>High-Quality Genome Resource of Clonostachys rosea strain S41 by Oxford Nanopore Long-Read Sequencing.</title>
        <authorList>
            <person name="Wang H."/>
        </authorList>
    </citation>
    <scope>NUCLEOTIDE SEQUENCE</scope>
    <source>
        <strain evidence="1">S41</strain>
    </source>
</reference>
<dbReference type="EMBL" id="JADCTT010000015">
    <property type="protein sequence ID" value="KAF9744215.1"/>
    <property type="molecule type" value="Genomic_DNA"/>
</dbReference>
<dbReference type="Proteomes" id="UP000616885">
    <property type="component" value="Unassembled WGS sequence"/>
</dbReference>
<sequence>MVRGNSRMFLFPVPAGWADDDEHSDQIQKLLQETDSVAGFQLGLDIIVEPEAVAAFVESHYRHKISQLLKNRPSVSILIADIGEGTCDYSLYNVQRINDNLIWLLAQKSRGFRGGIGIFWMKLQKRIDELPNAIEYESENSARTQVFNFEQSASDITVAGTTITKAEVDSYMSDAFDTPLQELRDLYEKSQPACTFVAGQAAASSRYLQSRMREKIGWDDSCVQILEPTQAMTAVIEGALRPEPTMNIEEQFENCFFGLIFIKSSKSPRRARRPRRKRRRKNVETAENLLLLKQPGERISSEWHEFIVNDRQREFRVIPGYTFEGSSMDNNYEPPIIPGEQAIIMDSIVFRLPSDTGKGTGKVDVRVSAVKDGDMVVEVRTPDHRIYSRTCYLDHCRGRIIIVAKPEKADSQIANQQVTPPGDDGEIIAATPEHELTTRQLCLDEVMHTSDGRRASSESIYVTVDDSNSGGMKRIPWGQSRERRDDERRGSLVTYRWRTSWRYQVM</sequence>
<organism evidence="1 2">
    <name type="scientific">Bionectria ochroleuca</name>
    <name type="common">Gliocladium roseum</name>
    <dbReference type="NCBI Taxonomy" id="29856"/>
    <lineage>
        <taxon>Eukaryota</taxon>
        <taxon>Fungi</taxon>
        <taxon>Dikarya</taxon>
        <taxon>Ascomycota</taxon>
        <taxon>Pezizomycotina</taxon>
        <taxon>Sordariomycetes</taxon>
        <taxon>Hypocreomycetidae</taxon>
        <taxon>Hypocreales</taxon>
        <taxon>Bionectriaceae</taxon>
        <taxon>Clonostachys</taxon>
    </lineage>
</organism>
<gene>
    <name evidence="1" type="ORF">IM811_005795</name>
</gene>
<proteinExistence type="predicted"/>
<evidence type="ECO:0000313" key="2">
    <source>
        <dbReference type="Proteomes" id="UP000616885"/>
    </source>
</evidence>
<dbReference type="AlphaFoldDB" id="A0A8H7K2Z3"/>
<evidence type="ECO:0000313" key="1">
    <source>
        <dbReference type="EMBL" id="KAF9744215.1"/>
    </source>
</evidence>